<dbReference type="Pfam" id="PF03607">
    <property type="entry name" value="DCX"/>
    <property type="match status" value="2"/>
</dbReference>
<feature type="compositionally biased region" description="Basic and acidic residues" evidence="6">
    <location>
        <begin position="1031"/>
        <end position="1048"/>
    </location>
</feature>
<dbReference type="PROSITE" id="PS50309">
    <property type="entry name" value="DC"/>
    <property type="match status" value="2"/>
</dbReference>
<evidence type="ECO:0000313" key="9">
    <source>
        <dbReference type="Proteomes" id="UP001142489"/>
    </source>
</evidence>
<feature type="compositionally biased region" description="Polar residues" evidence="6">
    <location>
        <begin position="754"/>
        <end position="764"/>
    </location>
</feature>
<feature type="compositionally biased region" description="Basic residues" evidence="6">
    <location>
        <begin position="2128"/>
        <end position="2162"/>
    </location>
</feature>
<feature type="region of interest" description="Disordered" evidence="6">
    <location>
        <begin position="2252"/>
        <end position="2342"/>
    </location>
</feature>
<feature type="domain" description="Doublecortin" evidence="7">
    <location>
        <begin position="37"/>
        <end position="119"/>
    </location>
</feature>
<dbReference type="InterPro" id="IPR003533">
    <property type="entry name" value="Doublecortin_dom"/>
</dbReference>
<dbReference type="GO" id="GO:0035556">
    <property type="term" value="P:intracellular signal transduction"/>
    <property type="evidence" value="ECO:0007669"/>
    <property type="project" value="InterPro"/>
</dbReference>
<feature type="compositionally biased region" description="Acidic residues" evidence="6">
    <location>
        <begin position="1827"/>
        <end position="1844"/>
    </location>
</feature>
<feature type="compositionally biased region" description="Acidic residues" evidence="6">
    <location>
        <begin position="2088"/>
        <end position="2124"/>
    </location>
</feature>
<feature type="compositionally biased region" description="Polar residues" evidence="6">
    <location>
        <begin position="873"/>
        <end position="888"/>
    </location>
</feature>
<feature type="compositionally biased region" description="Acidic residues" evidence="6">
    <location>
        <begin position="2009"/>
        <end position="2032"/>
    </location>
</feature>
<dbReference type="InterPro" id="IPR036572">
    <property type="entry name" value="Doublecortin_dom_sf"/>
</dbReference>
<feature type="compositionally biased region" description="Acidic residues" evidence="6">
    <location>
        <begin position="1861"/>
        <end position="1870"/>
    </location>
</feature>
<feature type="compositionally biased region" description="Basic and acidic residues" evidence="6">
    <location>
        <begin position="682"/>
        <end position="694"/>
    </location>
</feature>
<dbReference type="OrthoDB" id="1738954at2759"/>
<dbReference type="SUPFAM" id="SSF89837">
    <property type="entry name" value="Doublecortin (DC)"/>
    <property type="match status" value="2"/>
</dbReference>
<feature type="compositionally biased region" description="Basic and acidic residues" evidence="6">
    <location>
        <begin position="781"/>
        <end position="796"/>
    </location>
</feature>
<feature type="region of interest" description="Disordered" evidence="6">
    <location>
        <begin position="1738"/>
        <end position="2166"/>
    </location>
</feature>
<feature type="region of interest" description="Disordered" evidence="6">
    <location>
        <begin position="598"/>
        <end position="825"/>
    </location>
</feature>
<dbReference type="EMBL" id="JAPFRF010000002">
    <property type="protein sequence ID" value="KAJ7341337.1"/>
    <property type="molecule type" value="Genomic_DNA"/>
</dbReference>
<dbReference type="GO" id="GO:0060041">
    <property type="term" value="P:retina development in camera-type eye"/>
    <property type="evidence" value="ECO:0007669"/>
    <property type="project" value="TreeGrafter"/>
</dbReference>
<dbReference type="GO" id="GO:0035082">
    <property type="term" value="P:axoneme assembly"/>
    <property type="evidence" value="ECO:0007669"/>
    <property type="project" value="TreeGrafter"/>
</dbReference>
<feature type="compositionally biased region" description="Basic and acidic residues" evidence="6">
    <location>
        <begin position="1845"/>
        <end position="1860"/>
    </location>
</feature>
<feature type="compositionally biased region" description="Polar residues" evidence="6">
    <location>
        <begin position="565"/>
        <end position="576"/>
    </location>
</feature>
<evidence type="ECO:0000313" key="8">
    <source>
        <dbReference type="EMBL" id="KAJ7341337.1"/>
    </source>
</evidence>
<evidence type="ECO:0000259" key="7">
    <source>
        <dbReference type="PROSITE" id="PS50309"/>
    </source>
</evidence>
<reference evidence="8" key="1">
    <citation type="journal article" date="2023" name="DNA Res.">
        <title>Chromosome-level genome assembly of Phrynocephalus forsythii using third-generation DNA sequencing and Hi-C analysis.</title>
        <authorList>
            <person name="Qi Y."/>
            <person name="Zhao W."/>
            <person name="Zhao Y."/>
            <person name="Niu C."/>
            <person name="Cao S."/>
            <person name="Zhang Y."/>
        </authorList>
    </citation>
    <scope>NUCLEOTIDE SEQUENCE</scope>
    <source>
        <tissue evidence="8">Muscle</tissue>
    </source>
</reference>
<dbReference type="CDD" id="cd17146">
    <property type="entry name" value="DCX1_RP1L1"/>
    <property type="match status" value="1"/>
</dbReference>
<keyword evidence="9" id="KW-1185">Reference proteome</keyword>
<feature type="compositionally biased region" description="Polar residues" evidence="6">
    <location>
        <begin position="641"/>
        <end position="650"/>
    </location>
</feature>
<feature type="compositionally biased region" description="Acidic residues" evidence="6">
    <location>
        <begin position="1930"/>
        <end position="1983"/>
    </location>
</feature>
<feature type="compositionally biased region" description="Low complexity" evidence="6">
    <location>
        <begin position="845"/>
        <end position="858"/>
    </location>
</feature>
<feature type="region of interest" description="Disordered" evidence="6">
    <location>
        <begin position="838"/>
        <end position="1071"/>
    </location>
</feature>
<evidence type="ECO:0000256" key="3">
    <source>
        <dbReference type="ARBA" id="ARBA00022490"/>
    </source>
</evidence>
<feature type="compositionally biased region" description="Acidic residues" evidence="6">
    <location>
        <begin position="1449"/>
        <end position="1479"/>
    </location>
</feature>
<keyword evidence="3" id="KW-0963">Cytoplasm</keyword>
<feature type="compositionally biased region" description="Low complexity" evidence="6">
    <location>
        <begin position="902"/>
        <end position="911"/>
    </location>
</feature>
<feature type="compositionally biased region" description="Basic and acidic residues" evidence="6">
    <location>
        <begin position="1806"/>
        <end position="1823"/>
    </location>
</feature>
<feature type="compositionally biased region" description="Basic and acidic residues" evidence="6">
    <location>
        <begin position="140"/>
        <end position="150"/>
    </location>
</feature>
<feature type="compositionally biased region" description="Low complexity" evidence="6">
    <location>
        <begin position="797"/>
        <end position="809"/>
    </location>
</feature>
<feature type="compositionally biased region" description="Low complexity" evidence="6">
    <location>
        <begin position="956"/>
        <end position="966"/>
    </location>
</feature>
<feature type="region of interest" description="Disordered" evidence="6">
    <location>
        <begin position="118"/>
        <end position="162"/>
    </location>
</feature>
<organism evidence="8 9">
    <name type="scientific">Phrynocephalus forsythii</name>
    <dbReference type="NCBI Taxonomy" id="171643"/>
    <lineage>
        <taxon>Eukaryota</taxon>
        <taxon>Metazoa</taxon>
        <taxon>Chordata</taxon>
        <taxon>Craniata</taxon>
        <taxon>Vertebrata</taxon>
        <taxon>Euteleostomi</taxon>
        <taxon>Lepidosauria</taxon>
        <taxon>Squamata</taxon>
        <taxon>Bifurcata</taxon>
        <taxon>Unidentata</taxon>
        <taxon>Episquamata</taxon>
        <taxon>Toxicofera</taxon>
        <taxon>Iguania</taxon>
        <taxon>Acrodonta</taxon>
        <taxon>Agamidae</taxon>
        <taxon>Agaminae</taxon>
        <taxon>Phrynocephalus</taxon>
    </lineage>
</organism>
<evidence type="ECO:0000256" key="5">
    <source>
        <dbReference type="ARBA" id="ARBA00023273"/>
    </source>
</evidence>
<feature type="compositionally biased region" description="Basic and acidic residues" evidence="6">
    <location>
        <begin position="1112"/>
        <end position="1131"/>
    </location>
</feature>
<evidence type="ECO:0000256" key="4">
    <source>
        <dbReference type="ARBA" id="ARBA00022737"/>
    </source>
</evidence>
<feature type="compositionally biased region" description="Basic and acidic residues" evidence="6">
    <location>
        <begin position="860"/>
        <end position="872"/>
    </location>
</feature>
<sequence length="2408" mass="264976">MTQPPADFLSSSSPYNYEQTLPPLARANGVTQVAPAKKITFYKSGDPQFGGVKMAINQRTFKSFNALMDDLSHRVPLPFGVRTITTPRGIHCISTLDQLEDGGCYLCSDKKYTTPMSIGATSRKTGPPKNSQPAGALRRAAPDAKPEDTSAHGTPQGTKLPKKITLVRNGDVTAQHPFVLSRKNARSFRTLLDEISEIMQYTVKKLYTLDGKKIDNLQTVLLCPNVLICVGQESFKPLMREQPRKQSSLEKLPGLTSHSSSNNLMDFGLKAKKSVIHPRSSLSNRSARLSLSSEKSYPNGLGSSENGAPSVHSYVRSKGGDLVHDDIEKSVHMNKDGSLSVEMKVRFRLINDETLQWSTQIKKSSLMNRALCEELAVSEDNRGETTENPEASSEMDDSLYPCDADSYVSNLEESEIEEARCHNCGKLCKPYDIWKNPMHAGPKEDPGARNTWHTHSSCSSTSSRRRIVREKVASVDSIRTSSSGDEYTKHIVHESSHYTETVQNTVEYHSVKTCSSPCDCLQANLRQNGTPGEREAIGTSANSENEEDGIVVGGEAPEESKGSRPGSTKSRTSRCSAESQIEICEEACSVARTISSSSIKEREDVMDSSSSPHSFCSQSSKCSNPGRPKDQGDEVSENDHAITSFSTDSCPKNDAAEGDVERDEEEINEAYSVSEKATSDPPAKDDASESDRCSSGRSFYSRSCDGNSRRSDSNEAPACSAASTSSRRSQRSKQSRNHLDTGSHVSSGSRRSSATQKKQANTSLHAEDTRSNSRASYYSRSSHEVEKRDVGGHASHDSSSPHSNVSSFSETAAPPAAYAESVSSTSRCYSRSIRSSLKGIQPDGSSCTNSPCSSFSDSGGKNEHAKAKRSSEADSSPRGNWSESTCSKCGQAAETRHDDLRSVSSRVSSLSEAKSQRAVTEASRRSDDTCSQSSMAPSSKRSRRKTRHLYPEADCSSQASASASASVYSLRCPAPPKGRPSSRNSRPVQLKKRNDSASVCTESEPAADTERKEAAGSQSVETAVTNEIGDQSDRSNKEGKFCHEEARTEAASCADDDGIIPSSLPNTSPEDVVQEWLRKIPSDTLQMKCEMQDDGEGADLDAELPSCCNNRESSRGGSEEKKEEGAKEGKEPPPPPPPAEVAGGEAEDETEEAEAVREVAKEEEPKEERSSEVVAEEEAESSQARCELAALSTQNNHRKDLPDTIQTSVQIMKALLASKQEPKMDRSHSLPEVSPTMGRKLSNSANILITCLASLQLLDEELDSSGKSNKGRRRPLYTELLNIFQALWFGCTSEKDAACSGLQEEDQAKVALSDKSRKLKDGDFTPMSSSGVDVGSGDGGSGEGSVAGAQDRALSPEKMDEAKPAEGEEGEAAANTGEGADHNEGEELCSRALTPCSTSEAGRKVVSDGGEGEDGAGECQGSHCETEQEEENEMAGEEEGGGGSKQDENTECDETVTDAETVQEETEDGTVVTEGEDDPTPEKGKAAPEEPSIHEAEAEPAASEGKGEEEPAEDGATELADEPNAEAEPSNVVTHQPLEEAAPLVQQQSIAPDPTWVLRLLKKIKKEFMTHYATAMNELKVKWNLPDSEEVNMMISEVKDEVSKRIQRSIEKELMKIRSRAGQRVPRPPDQMQQESTLQVENRRRHLQSIHKMSLYNDRNGNQSKQLEVRDLSAEIDDDSLFSTIRDDDSDQPSEEEYCPCDACIRKKLVARATRPPPVVASNAPVVKAFDLQQILRMNKPGPPKKSLEDEIAEEGQDEDSRPAAGEAAELESNQEMEEGKEAGDSNEQEGQEVVAEQVVAEDEAGTLKEDLAGNENSKEAGRESAANEEVEEEAKEEVREDEEKEGKEAMKGEEEVQEGKEEEEGDAEEEKEKEAAMEEGEEEEVIQKEKKEEEKEDGVEEEKEEEAAMEEGEEVIQKEEKQEGGVEEGKEEEEEAAMEEGEEETAMEEGEKEEEEEGGVEEEKKEEEEEEEAAIEEGEEEEVTQKEEKEEVGAEGEKEEELKQGKEEDVDVEEEEKEEEEEAGKLEEDEQGHDQENTAQLAEEDKEMEEEEGKVKGEKVEEDKTKEKEEGKEGQPVKEKEEKEEVKDEMEEGKEEGEEQGGGEGDHEEDNEEEEAKDEGEEERNEKKKKKKKRKAWMKAKRKDRKKRVRKQPKGKMKRRAPQWVQTLSKLKPKERVKGMCLNVQEMWTVLRVQEQKLQKERVTLKEKLRPAMGETRLAQMQVASLAQKRQEWKMRVKMGLWVKLTLGQKEQEKKKRVANLNRPALEKKKIPQQLQQQQKKKRKRKKTKSMESCKPSEKGPQSPAWGTSHSSPRKDLRMPTMAKSVGKKRMQPVARMERPKTVQTALSPLPGLDGSSPRSVPCIFRVLKADVETLIGVLPCPNLTPNADKNCFLTRSSTGSASVTCG</sequence>
<feature type="compositionally biased region" description="Acidic residues" evidence="6">
    <location>
        <begin position="656"/>
        <end position="668"/>
    </location>
</feature>
<feature type="compositionally biased region" description="Basic and acidic residues" evidence="6">
    <location>
        <begin position="1480"/>
        <end position="1497"/>
    </location>
</feature>
<dbReference type="PANTHER" id="PTHR23005">
    <property type="entry name" value="RETINITIS PIGMENTOSA 1 PROTEIN"/>
    <property type="match status" value="1"/>
</dbReference>
<dbReference type="FunFam" id="3.10.20.230:FF:000006">
    <property type="entry name" value="Oxygen-regulated protein 1"/>
    <property type="match status" value="1"/>
</dbReference>
<feature type="compositionally biased region" description="Polar residues" evidence="6">
    <location>
        <begin position="1016"/>
        <end position="1029"/>
    </location>
</feature>
<feature type="compositionally biased region" description="Basic and acidic residues" evidence="6">
    <location>
        <begin position="1379"/>
        <end position="1389"/>
    </location>
</feature>
<feature type="compositionally biased region" description="Low complexity" evidence="6">
    <location>
        <begin position="608"/>
        <end position="623"/>
    </location>
</feature>
<keyword evidence="5" id="KW-0966">Cell projection</keyword>
<feature type="compositionally biased region" description="Basic and acidic residues" evidence="6">
    <location>
        <begin position="627"/>
        <end position="640"/>
    </location>
</feature>
<dbReference type="Gene3D" id="3.10.20.230">
    <property type="entry name" value="Doublecortin domain"/>
    <property type="match status" value="2"/>
</dbReference>
<feature type="region of interest" description="Disordered" evidence="6">
    <location>
        <begin position="527"/>
        <end position="576"/>
    </location>
</feature>
<feature type="compositionally biased region" description="Gly residues" evidence="6">
    <location>
        <begin position="1334"/>
        <end position="1345"/>
    </location>
</feature>
<feature type="compositionally biased region" description="Basic and acidic residues" evidence="6">
    <location>
        <begin position="1916"/>
        <end position="1929"/>
    </location>
</feature>
<feature type="region of interest" description="Disordered" evidence="6">
    <location>
        <begin position="377"/>
        <end position="400"/>
    </location>
</feature>
<feature type="compositionally biased region" description="Basic and acidic residues" evidence="6">
    <location>
        <begin position="2054"/>
        <end position="2087"/>
    </location>
</feature>
<name>A0A9Q1B646_9SAUR</name>
<comment type="caution">
    <text evidence="8">The sequence shown here is derived from an EMBL/GenBank/DDBJ whole genome shotgun (WGS) entry which is preliminary data.</text>
</comment>
<feature type="compositionally biased region" description="Basic and acidic residues" evidence="6">
    <location>
        <begin position="1154"/>
        <end position="1171"/>
    </location>
</feature>
<feature type="compositionally biased region" description="Acidic residues" evidence="6">
    <location>
        <begin position="2043"/>
        <end position="2053"/>
    </location>
</feature>
<feature type="region of interest" description="Disordered" evidence="6">
    <location>
        <begin position="1319"/>
        <end position="1531"/>
    </location>
</feature>
<dbReference type="GO" id="GO:0005930">
    <property type="term" value="C:axoneme"/>
    <property type="evidence" value="ECO:0007669"/>
    <property type="project" value="TreeGrafter"/>
</dbReference>
<feature type="region of interest" description="Disordered" evidence="6">
    <location>
        <begin position="286"/>
        <end position="311"/>
    </location>
</feature>
<feature type="compositionally biased region" description="Acidic residues" evidence="6">
    <location>
        <begin position="1510"/>
        <end position="1525"/>
    </location>
</feature>
<feature type="compositionally biased region" description="Acidic residues" evidence="6">
    <location>
        <begin position="1092"/>
        <end position="1102"/>
    </location>
</feature>
<dbReference type="Proteomes" id="UP001142489">
    <property type="component" value="Unassembled WGS sequence"/>
</dbReference>
<feature type="compositionally biased region" description="Polar residues" evidence="6">
    <location>
        <begin position="695"/>
        <end position="706"/>
    </location>
</feature>
<feature type="compositionally biased region" description="Acidic residues" evidence="6">
    <location>
        <begin position="1427"/>
        <end position="1440"/>
    </location>
</feature>
<feature type="compositionally biased region" description="Basic and acidic residues" evidence="6">
    <location>
        <begin position="1984"/>
        <end position="2008"/>
    </location>
</feature>
<dbReference type="SMART" id="SM00537">
    <property type="entry name" value="DCX"/>
    <property type="match status" value="2"/>
</dbReference>
<dbReference type="GO" id="GO:0042461">
    <property type="term" value="P:photoreceptor cell development"/>
    <property type="evidence" value="ECO:0007669"/>
    <property type="project" value="TreeGrafter"/>
</dbReference>
<evidence type="ECO:0000256" key="1">
    <source>
        <dbReference type="ARBA" id="ARBA00004316"/>
    </source>
</evidence>
<feature type="compositionally biased region" description="Acidic residues" evidence="6">
    <location>
        <begin position="1895"/>
        <end position="1915"/>
    </location>
</feature>
<feature type="compositionally biased region" description="Polar residues" evidence="6">
    <location>
        <begin position="929"/>
        <end position="939"/>
    </location>
</feature>
<proteinExistence type="predicted"/>
<protein>
    <recommendedName>
        <fullName evidence="7">Doublecortin domain-containing protein</fullName>
    </recommendedName>
</protein>
<dbReference type="PANTHER" id="PTHR23005:SF3">
    <property type="entry name" value="RETINITIS PIGMENTOSA 1-LIKE 1 PROTEIN"/>
    <property type="match status" value="1"/>
</dbReference>
<comment type="subcellular location">
    <subcellularLocation>
        <location evidence="1">Cell projection</location>
    </subcellularLocation>
    <subcellularLocation>
        <location evidence="2">Cytoplasm</location>
    </subcellularLocation>
</comment>
<feature type="domain" description="Doublecortin" evidence="7">
    <location>
        <begin position="162"/>
        <end position="241"/>
    </location>
</feature>
<keyword evidence="4" id="KW-0677">Repeat</keyword>
<feature type="compositionally biased region" description="Basic and acidic residues" evidence="6">
    <location>
        <begin position="1354"/>
        <end position="1366"/>
    </location>
</feature>
<feature type="region of interest" description="Disordered" evidence="6">
    <location>
        <begin position="442"/>
        <end position="466"/>
    </location>
</feature>
<feature type="compositionally biased region" description="Polar residues" evidence="6">
    <location>
        <begin position="118"/>
        <end position="133"/>
    </location>
</feature>
<accession>A0A9Q1B646</accession>
<feature type="region of interest" description="Disordered" evidence="6">
    <location>
        <begin position="1087"/>
        <end position="1184"/>
    </location>
</feature>
<evidence type="ECO:0000256" key="2">
    <source>
        <dbReference type="ARBA" id="ARBA00004496"/>
    </source>
</evidence>
<feature type="compositionally biased region" description="Basic and acidic residues" evidence="6">
    <location>
        <begin position="2290"/>
        <end position="2299"/>
    </location>
</feature>
<feature type="compositionally biased region" description="Low complexity" evidence="6">
    <location>
        <begin position="742"/>
        <end position="753"/>
    </location>
</feature>
<feature type="compositionally biased region" description="Basic residues" evidence="6">
    <location>
        <begin position="2280"/>
        <end position="2289"/>
    </location>
</feature>
<evidence type="ECO:0000256" key="6">
    <source>
        <dbReference type="SAM" id="MobiDB-lite"/>
    </source>
</evidence>
<gene>
    <name evidence="8" type="ORF">JRQ81_005312</name>
</gene>